<evidence type="ECO:0000313" key="3">
    <source>
        <dbReference type="EnsemblMetazoa" id="PHUM057710-PA"/>
    </source>
</evidence>
<dbReference type="Gene3D" id="2.60.40.10">
    <property type="entry name" value="Immunoglobulins"/>
    <property type="match status" value="1"/>
</dbReference>
<dbReference type="AlphaFoldDB" id="E0VBC7"/>
<protein>
    <recommendedName>
        <fullName evidence="5">Ig-like domain-containing protein</fullName>
    </recommendedName>
</protein>
<dbReference type="OMA" id="GVPQMTV"/>
<dbReference type="InterPro" id="IPR013783">
    <property type="entry name" value="Ig-like_fold"/>
</dbReference>
<dbReference type="CTD" id="8239077"/>
<dbReference type="RefSeq" id="XP_002423421.1">
    <property type="nucleotide sequence ID" value="XM_002423376.1"/>
</dbReference>
<reference evidence="2" key="2">
    <citation type="submission" date="2007-04" db="EMBL/GenBank/DDBJ databases">
        <title>The genome of the human body louse.</title>
        <authorList>
            <consortium name="The Human Body Louse Genome Consortium"/>
            <person name="Kirkness E."/>
            <person name="Walenz B."/>
            <person name="Hass B."/>
            <person name="Bruggner R."/>
            <person name="Strausberg R."/>
        </authorList>
    </citation>
    <scope>NUCLEOTIDE SEQUENCE</scope>
    <source>
        <strain evidence="2">USDA</strain>
    </source>
</reference>
<dbReference type="eggNOG" id="ENOG502TBF9">
    <property type="taxonomic scope" value="Eukaryota"/>
</dbReference>
<dbReference type="GeneID" id="8239077"/>
<dbReference type="EnsemblMetazoa" id="PHUM057710-RA">
    <property type="protein sequence ID" value="PHUM057710-PA"/>
    <property type="gene ID" value="PHUM057710"/>
</dbReference>
<dbReference type="VEuPathDB" id="VectorBase:PHUM057710"/>
<feature type="signal peptide" evidence="1">
    <location>
        <begin position="1"/>
        <end position="17"/>
    </location>
</feature>
<dbReference type="KEGG" id="phu:Phum_PHUM057710"/>
<gene>
    <name evidence="3" type="primary">8239077</name>
    <name evidence="2" type="ORF">Phum_PHUM057710</name>
</gene>
<dbReference type="OrthoDB" id="6106100at2759"/>
<dbReference type="HOGENOM" id="CLU_2362226_0_0_1"/>
<reference evidence="2" key="1">
    <citation type="submission" date="2007-04" db="EMBL/GenBank/DDBJ databases">
        <title>Annotation of Pediculus humanus corporis strain USDA.</title>
        <authorList>
            <person name="Kirkness E."/>
            <person name="Hannick L."/>
            <person name="Hass B."/>
            <person name="Bruggner R."/>
            <person name="Lawson D."/>
            <person name="Bidwell S."/>
            <person name="Joardar V."/>
            <person name="Caler E."/>
            <person name="Walenz B."/>
            <person name="Inman J."/>
            <person name="Schobel S."/>
            <person name="Galinsky K."/>
            <person name="Amedeo P."/>
            <person name="Strausberg R."/>
        </authorList>
    </citation>
    <scope>NUCLEOTIDE SEQUENCE</scope>
    <source>
        <strain evidence="2">USDA</strain>
    </source>
</reference>
<name>E0VBC7_PEDHC</name>
<keyword evidence="1" id="KW-0732">Signal</keyword>
<feature type="chain" id="PRO_5014570031" description="Ig-like domain-containing protein" evidence="1">
    <location>
        <begin position="18"/>
        <end position="96"/>
    </location>
</feature>
<dbReference type="EMBL" id="AAZO01000676">
    <property type="status" value="NOT_ANNOTATED_CDS"/>
    <property type="molecule type" value="Genomic_DNA"/>
</dbReference>
<proteinExistence type="predicted"/>
<evidence type="ECO:0000256" key="1">
    <source>
        <dbReference type="SAM" id="SignalP"/>
    </source>
</evidence>
<dbReference type="InParanoid" id="E0VBC7"/>
<keyword evidence="4" id="KW-1185">Reference proteome</keyword>
<sequence length="96" mass="10778">MKLVFIVIVGVPQMTVAGLVGQEVELPCTVDPAKCGELHSIKWYRGLSRIFVFSETANIAKSEGNFTDSSFQMTPRRLRHVDDRPKSFPVFTNFTS</sequence>
<evidence type="ECO:0008006" key="5">
    <source>
        <dbReference type="Google" id="ProtNLM"/>
    </source>
</evidence>
<reference evidence="3" key="3">
    <citation type="submission" date="2021-02" db="UniProtKB">
        <authorList>
            <consortium name="EnsemblMetazoa"/>
        </authorList>
    </citation>
    <scope>IDENTIFICATION</scope>
    <source>
        <strain evidence="3">USDA</strain>
    </source>
</reference>
<dbReference type="EMBL" id="DS235025">
    <property type="protein sequence ID" value="EEB10683.1"/>
    <property type="molecule type" value="Genomic_DNA"/>
</dbReference>
<evidence type="ECO:0000313" key="2">
    <source>
        <dbReference type="EMBL" id="EEB10683.1"/>
    </source>
</evidence>
<accession>E0VBC7</accession>
<dbReference type="Proteomes" id="UP000009046">
    <property type="component" value="Unassembled WGS sequence"/>
</dbReference>
<organism>
    <name type="scientific">Pediculus humanus subsp. corporis</name>
    <name type="common">Body louse</name>
    <dbReference type="NCBI Taxonomy" id="121224"/>
    <lineage>
        <taxon>Eukaryota</taxon>
        <taxon>Metazoa</taxon>
        <taxon>Ecdysozoa</taxon>
        <taxon>Arthropoda</taxon>
        <taxon>Hexapoda</taxon>
        <taxon>Insecta</taxon>
        <taxon>Pterygota</taxon>
        <taxon>Neoptera</taxon>
        <taxon>Paraneoptera</taxon>
        <taxon>Psocodea</taxon>
        <taxon>Troctomorpha</taxon>
        <taxon>Phthiraptera</taxon>
        <taxon>Anoplura</taxon>
        <taxon>Pediculidae</taxon>
        <taxon>Pediculus</taxon>
    </lineage>
</organism>
<evidence type="ECO:0000313" key="4">
    <source>
        <dbReference type="Proteomes" id="UP000009046"/>
    </source>
</evidence>